<dbReference type="EMBL" id="JARKNE010000013">
    <property type="protein sequence ID" value="KAK5771547.1"/>
    <property type="molecule type" value="Genomic_DNA"/>
</dbReference>
<dbReference type="InterPro" id="IPR013079">
    <property type="entry name" value="6Phosfructo_kin"/>
</dbReference>
<evidence type="ECO:0000259" key="3">
    <source>
        <dbReference type="Pfam" id="PF01591"/>
    </source>
</evidence>
<evidence type="ECO:0000313" key="5">
    <source>
        <dbReference type="EMBL" id="KAK5771547.1"/>
    </source>
</evidence>
<dbReference type="InterPro" id="IPR050823">
    <property type="entry name" value="Plant_Ser_Thr_Prot_Kinase"/>
</dbReference>
<organism evidence="5 6">
    <name type="scientific">Gossypium arboreum</name>
    <name type="common">Tree cotton</name>
    <name type="synonym">Gossypium nanking</name>
    <dbReference type="NCBI Taxonomy" id="29729"/>
    <lineage>
        <taxon>Eukaryota</taxon>
        <taxon>Viridiplantae</taxon>
        <taxon>Streptophyta</taxon>
        <taxon>Embryophyta</taxon>
        <taxon>Tracheophyta</taxon>
        <taxon>Spermatophyta</taxon>
        <taxon>Magnoliopsida</taxon>
        <taxon>eudicotyledons</taxon>
        <taxon>Gunneridae</taxon>
        <taxon>Pentapetalae</taxon>
        <taxon>rosids</taxon>
        <taxon>malvids</taxon>
        <taxon>Malvales</taxon>
        <taxon>Malvaceae</taxon>
        <taxon>Malvoideae</taxon>
        <taxon>Gossypium</taxon>
    </lineage>
</organism>
<evidence type="ECO:0008006" key="7">
    <source>
        <dbReference type="Google" id="ProtNLM"/>
    </source>
</evidence>
<dbReference type="Pfam" id="PF07714">
    <property type="entry name" value="PK_Tyr_Ser-Thr"/>
    <property type="match status" value="1"/>
</dbReference>
<evidence type="ECO:0000313" key="6">
    <source>
        <dbReference type="Proteomes" id="UP001358586"/>
    </source>
</evidence>
<reference evidence="5 6" key="1">
    <citation type="submission" date="2023-03" db="EMBL/GenBank/DDBJ databases">
        <title>WGS of Gossypium arboreum.</title>
        <authorList>
            <person name="Yu D."/>
        </authorList>
    </citation>
    <scope>NUCLEOTIDE SEQUENCE [LARGE SCALE GENOMIC DNA]</scope>
    <source>
        <tissue evidence="5">Leaf</tissue>
    </source>
</reference>
<dbReference type="Pfam" id="PF01591">
    <property type="entry name" value="6PF2K"/>
    <property type="match status" value="1"/>
</dbReference>
<dbReference type="Proteomes" id="UP001358586">
    <property type="component" value="Chromosome 13"/>
</dbReference>
<comment type="subcellular location">
    <subcellularLocation>
        <location evidence="1">Cell membrane</location>
    </subcellularLocation>
</comment>
<comment type="caution">
    <text evidence="5">The sequence shown here is derived from an EMBL/GenBank/DDBJ whole genome shotgun (WGS) entry which is preliminary data.</text>
</comment>
<dbReference type="InterPro" id="IPR011009">
    <property type="entry name" value="Kinase-like_dom_sf"/>
</dbReference>
<sequence length="164" mass="19896">MKSSQPICHRRRRPDHLVHRPRLTSLLRRCRLLILLRNEIIFFTTVNKRWEGKTIVDLFAQEFRGRSRDYYIIFLETICNDERIIERNIRLKIRQSPDYAEEPDFDYITCFKLTEVNYLGQLNHSNLVKLIGYCCEDEHRLLVYEYMASGSLEKHLFRSKWLDI</sequence>
<gene>
    <name evidence="5" type="ORF">PVK06_047764</name>
</gene>
<dbReference type="InterPro" id="IPR027417">
    <property type="entry name" value="P-loop_NTPase"/>
</dbReference>
<keyword evidence="6" id="KW-1185">Reference proteome</keyword>
<keyword evidence="2" id="KW-0472">Membrane</keyword>
<dbReference type="PANTHER" id="PTHR45621">
    <property type="entry name" value="OS01G0588500 PROTEIN-RELATED"/>
    <property type="match status" value="1"/>
</dbReference>
<evidence type="ECO:0000259" key="4">
    <source>
        <dbReference type="Pfam" id="PF07714"/>
    </source>
</evidence>
<feature type="domain" description="6-phosphofructo-2-kinase" evidence="3">
    <location>
        <begin position="43"/>
        <end position="111"/>
    </location>
</feature>
<dbReference type="Gene3D" id="1.10.510.10">
    <property type="entry name" value="Transferase(Phosphotransferase) domain 1"/>
    <property type="match status" value="1"/>
</dbReference>
<name>A0ABR0MEM7_GOSAR</name>
<feature type="domain" description="Serine-threonine/tyrosine-protein kinase catalytic" evidence="4">
    <location>
        <begin position="113"/>
        <end position="158"/>
    </location>
</feature>
<accession>A0ABR0MEM7</accession>
<dbReference type="InterPro" id="IPR001245">
    <property type="entry name" value="Ser-Thr/Tyr_kinase_cat_dom"/>
</dbReference>
<dbReference type="SUPFAM" id="SSF56112">
    <property type="entry name" value="Protein kinase-like (PK-like)"/>
    <property type="match status" value="1"/>
</dbReference>
<evidence type="ECO:0000256" key="2">
    <source>
        <dbReference type="ARBA" id="ARBA00022475"/>
    </source>
</evidence>
<proteinExistence type="predicted"/>
<evidence type="ECO:0000256" key="1">
    <source>
        <dbReference type="ARBA" id="ARBA00004236"/>
    </source>
</evidence>
<dbReference type="Gene3D" id="3.40.50.300">
    <property type="entry name" value="P-loop containing nucleotide triphosphate hydrolases"/>
    <property type="match status" value="1"/>
</dbReference>
<protein>
    <recommendedName>
        <fullName evidence="7">Protein kinase domain-containing protein</fullName>
    </recommendedName>
</protein>
<keyword evidence="2" id="KW-1003">Cell membrane</keyword>